<evidence type="ECO:0000313" key="2">
    <source>
        <dbReference type="EMBL" id="KIM75040.1"/>
    </source>
</evidence>
<dbReference type="InParanoid" id="A0A0C3ER35"/>
<name>A0A0C3ER35_PILCF</name>
<accession>A0A0C3ER35</accession>
<keyword evidence="3" id="KW-1185">Reference proteome</keyword>
<feature type="compositionally biased region" description="Low complexity" evidence="1">
    <location>
        <begin position="416"/>
        <end position="439"/>
    </location>
</feature>
<evidence type="ECO:0000313" key="3">
    <source>
        <dbReference type="Proteomes" id="UP000054166"/>
    </source>
</evidence>
<dbReference type="Proteomes" id="UP000054166">
    <property type="component" value="Unassembled WGS sequence"/>
</dbReference>
<gene>
    <name evidence="2" type="ORF">PILCRDRAFT_13977</name>
</gene>
<dbReference type="EMBL" id="KN833052">
    <property type="protein sequence ID" value="KIM75040.1"/>
    <property type="molecule type" value="Genomic_DNA"/>
</dbReference>
<reference evidence="3" key="2">
    <citation type="submission" date="2015-01" db="EMBL/GenBank/DDBJ databases">
        <title>Evolutionary Origins and Diversification of the Mycorrhizal Mutualists.</title>
        <authorList>
            <consortium name="DOE Joint Genome Institute"/>
            <consortium name="Mycorrhizal Genomics Consortium"/>
            <person name="Kohler A."/>
            <person name="Kuo A."/>
            <person name="Nagy L.G."/>
            <person name="Floudas D."/>
            <person name="Copeland A."/>
            <person name="Barry K.W."/>
            <person name="Cichocki N."/>
            <person name="Veneault-Fourrey C."/>
            <person name="LaButti K."/>
            <person name="Lindquist E.A."/>
            <person name="Lipzen A."/>
            <person name="Lundell T."/>
            <person name="Morin E."/>
            <person name="Murat C."/>
            <person name="Riley R."/>
            <person name="Ohm R."/>
            <person name="Sun H."/>
            <person name="Tunlid A."/>
            <person name="Henrissat B."/>
            <person name="Grigoriev I.V."/>
            <person name="Hibbett D.S."/>
            <person name="Martin F."/>
        </authorList>
    </citation>
    <scope>NUCLEOTIDE SEQUENCE [LARGE SCALE GENOMIC DNA]</scope>
    <source>
        <strain evidence="3">F 1598</strain>
    </source>
</reference>
<reference evidence="2 3" key="1">
    <citation type="submission" date="2014-04" db="EMBL/GenBank/DDBJ databases">
        <authorList>
            <consortium name="DOE Joint Genome Institute"/>
            <person name="Kuo A."/>
            <person name="Tarkka M."/>
            <person name="Buscot F."/>
            <person name="Kohler A."/>
            <person name="Nagy L.G."/>
            <person name="Floudas D."/>
            <person name="Copeland A."/>
            <person name="Barry K.W."/>
            <person name="Cichocki N."/>
            <person name="Veneault-Fourrey C."/>
            <person name="LaButti K."/>
            <person name="Lindquist E.A."/>
            <person name="Lipzen A."/>
            <person name="Lundell T."/>
            <person name="Morin E."/>
            <person name="Murat C."/>
            <person name="Sun H."/>
            <person name="Tunlid A."/>
            <person name="Henrissat B."/>
            <person name="Grigoriev I.V."/>
            <person name="Hibbett D.S."/>
            <person name="Martin F."/>
            <person name="Nordberg H.P."/>
            <person name="Cantor M.N."/>
            <person name="Hua S.X."/>
        </authorList>
    </citation>
    <scope>NUCLEOTIDE SEQUENCE [LARGE SCALE GENOMIC DNA]</scope>
    <source>
        <strain evidence="2 3">F 1598</strain>
    </source>
</reference>
<feature type="compositionally biased region" description="Basic and acidic residues" evidence="1">
    <location>
        <begin position="478"/>
        <end position="487"/>
    </location>
</feature>
<dbReference type="HOGENOM" id="CLU_050408_0_0_1"/>
<feature type="compositionally biased region" description="Acidic residues" evidence="1">
    <location>
        <begin position="462"/>
        <end position="477"/>
    </location>
</feature>
<protein>
    <submittedName>
        <fullName evidence="2">Uncharacterized protein</fullName>
    </submittedName>
</protein>
<feature type="region of interest" description="Disordered" evidence="1">
    <location>
        <begin position="412"/>
        <end position="487"/>
    </location>
</feature>
<proteinExistence type="predicted"/>
<sequence>METHLHAQNSALLYTTVTKSQRPALAPAKCTNVASKPTFVLKVTNAPQAVAPPVVSPTPKPSKGKAVALPTMDYEVSLAYDDDKYGSDFYPTENAAEEAKAGRVLDLRPASNAEFQLALRALEQAHAERNVHKGNLLLAIWQYISNCHKTDTASRTTVQRSSLNQWRAPSWAEKLKYNPETGTVKPMGVTKEEDRNQRVQEEKDGPTKQALLLLAISDRLGLTVNGVPDPRLGIISSPRHKDHPLLWMEWAAKVTHILPKGVTFTHNGYLRFAPLFKEKKRGSAKVPSEDADRRARQRRGKIITMGLMVLPTPSWDIIEFSPAMDEMECAGHLASRGVTTTEVCDASQYAYTWLEHSDETEQDTQTRILINTYQGHARQRPESQPWPDNLAYTYNSSLARWMPVLPAAEATRNVVSKPSTSTNKGGTTTLSLTGTGTPGLQPHNTAVPPATTVAGNAPTGDILDENVDMEEPCDEEDPSRVMETDTT</sequence>
<organism evidence="2 3">
    <name type="scientific">Piloderma croceum (strain F 1598)</name>
    <dbReference type="NCBI Taxonomy" id="765440"/>
    <lineage>
        <taxon>Eukaryota</taxon>
        <taxon>Fungi</taxon>
        <taxon>Dikarya</taxon>
        <taxon>Basidiomycota</taxon>
        <taxon>Agaricomycotina</taxon>
        <taxon>Agaricomycetes</taxon>
        <taxon>Agaricomycetidae</taxon>
        <taxon>Atheliales</taxon>
        <taxon>Atheliaceae</taxon>
        <taxon>Piloderma</taxon>
    </lineage>
</organism>
<evidence type="ECO:0000256" key="1">
    <source>
        <dbReference type="SAM" id="MobiDB-lite"/>
    </source>
</evidence>
<dbReference type="AlphaFoldDB" id="A0A0C3ER35"/>